<evidence type="ECO:0000313" key="7">
    <source>
        <dbReference type="EMBL" id="KAI6651492.1"/>
    </source>
</evidence>
<dbReference type="PROSITE" id="PS00227">
    <property type="entry name" value="TUBULIN"/>
    <property type="match status" value="1"/>
</dbReference>
<evidence type="ECO:0000256" key="2">
    <source>
        <dbReference type="ARBA" id="ARBA00022701"/>
    </source>
</evidence>
<comment type="similarity">
    <text evidence="1 5">Belongs to the tubulin family.</text>
</comment>
<evidence type="ECO:0000313" key="8">
    <source>
        <dbReference type="Proteomes" id="UP001165289"/>
    </source>
</evidence>
<organism evidence="7 8">
    <name type="scientific">Oopsacas minuta</name>
    <dbReference type="NCBI Taxonomy" id="111878"/>
    <lineage>
        <taxon>Eukaryota</taxon>
        <taxon>Metazoa</taxon>
        <taxon>Porifera</taxon>
        <taxon>Hexactinellida</taxon>
        <taxon>Hexasterophora</taxon>
        <taxon>Lyssacinosida</taxon>
        <taxon>Leucopsacidae</taxon>
        <taxon>Oopsacas</taxon>
    </lineage>
</organism>
<protein>
    <submittedName>
        <fullName evidence="7">Beta-tubulin 2 tubb2</fullName>
    </submittedName>
</protein>
<evidence type="ECO:0000256" key="1">
    <source>
        <dbReference type="ARBA" id="ARBA00009636"/>
    </source>
</evidence>
<reference evidence="7 8" key="1">
    <citation type="journal article" date="2023" name="BMC Biol.">
        <title>The compact genome of the sponge Oopsacas minuta (Hexactinellida) is lacking key metazoan core genes.</title>
        <authorList>
            <person name="Santini S."/>
            <person name="Schenkelaars Q."/>
            <person name="Jourda C."/>
            <person name="Duchesne M."/>
            <person name="Belahbib H."/>
            <person name="Rocher C."/>
            <person name="Selva M."/>
            <person name="Riesgo A."/>
            <person name="Vervoort M."/>
            <person name="Leys S.P."/>
            <person name="Kodjabachian L."/>
            <person name="Le Bivic A."/>
            <person name="Borchiellini C."/>
            <person name="Claverie J.M."/>
            <person name="Renard E."/>
        </authorList>
    </citation>
    <scope>NUCLEOTIDE SEQUENCE [LARGE SCALE GENOMIC DNA]</scope>
    <source>
        <strain evidence="7">SPO-2</strain>
    </source>
</reference>
<dbReference type="EMBL" id="JAKMXF010000303">
    <property type="protein sequence ID" value="KAI6651492.1"/>
    <property type="molecule type" value="Genomic_DNA"/>
</dbReference>
<keyword evidence="8" id="KW-1185">Reference proteome</keyword>
<accession>A0AAV7JRX6</accession>
<dbReference type="GO" id="GO:0005874">
    <property type="term" value="C:microtubule"/>
    <property type="evidence" value="ECO:0007669"/>
    <property type="project" value="UniProtKB-KW"/>
</dbReference>
<keyword evidence="4 5" id="KW-0342">GTP-binding</keyword>
<dbReference type="InterPro" id="IPR023123">
    <property type="entry name" value="Tubulin_C"/>
</dbReference>
<dbReference type="InterPro" id="IPR008280">
    <property type="entry name" value="Tub_FtsZ_C"/>
</dbReference>
<dbReference type="PRINTS" id="PR01161">
    <property type="entry name" value="TUBULIN"/>
</dbReference>
<keyword evidence="3 5" id="KW-0547">Nucleotide-binding</keyword>
<dbReference type="Pfam" id="PF00091">
    <property type="entry name" value="Tubulin"/>
    <property type="match status" value="1"/>
</dbReference>
<evidence type="ECO:0000256" key="5">
    <source>
        <dbReference type="RuleBase" id="RU000352"/>
    </source>
</evidence>
<feature type="domain" description="Tubulin/FtsZ GTPase" evidence="6">
    <location>
        <begin position="47"/>
        <end position="245"/>
    </location>
</feature>
<dbReference type="PANTHER" id="PTHR11588">
    <property type="entry name" value="TUBULIN"/>
    <property type="match status" value="1"/>
</dbReference>
<dbReference type="SUPFAM" id="SSF55307">
    <property type="entry name" value="Tubulin C-terminal domain-like"/>
    <property type="match status" value="1"/>
</dbReference>
<evidence type="ECO:0000256" key="4">
    <source>
        <dbReference type="ARBA" id="ARBA00023134"/>
    </source>
</evidence>
<dbReference type="InterPro" id="IPR017975">
    <property type="entry name" value="Tubulin_CS"/>
</dbReference>
<keyword evidence="2 5" id="KW-0493">Microtubule</keyword>
<dbReference type="SMART" id="SM00864">
    <property type="entry name" value="Tubulin"/>
    <property type="match status" value="1"/>
</dbReference>
<dbReference type="InterPro" id="IPR003008">
    <property type="entry name" value="Tubulin_FtsZ_GTPase"/>
</dbReference>
<dbReference type="Gene3D" id="1.10.287.600">
    <property type="entry name" value="Helix hairpin bin"/>
    <property type="match status" value="1"/>
</dbReference>
<evidence type="ECO:0000259" key="6">
    <source>
        <dbReference type="SMART" id="SM00864"/>
    </source>
</evidence>
<dbReference type="SUPFAM" id="SSF52490">
    <property type="entry name" value="Tubulin nucleotide-binding domain-like"/>
    <property type="match status" value="1"/>
</dbReference>
<gene>
    <name evidence="7" type="ORF">LOD99_5100</name>
</gene>
<comment type="caution">
    <text evidence="7">The sequence shown here is derived from an EMBL/GenBank/DDBJ whole genome shotgun (WGS) entry which is preliminary data.</text>
</comment>
<dbReference type="GO" id="GO:0005525">
    <property type="term" value="F:GTP binding"/>
    <property type="evidence" value="ECO:0007669"/>
    <property type="project" value="UniProtKB-UniRule"/>
</dbReference>
<name>A0AAV7JRX6_9METZ</name>
<dbReference type="GO" id="GO:0007017">
    <property type="term" value="P:microtubule-based process"/>
    <property type="evidence" value="ECO:0007669"/>
    <property type="project" value="InterPro"/>
</dbReference>
<proteinExistence type="inferred from homology"/>
<dbReference type="Gene3D" id="3.40.50.1440">
    <property type="entry name" value="Tubulin/FtsZ, GTPase domain"/>
    <property type="match status" value="1"/>
</dbReference>
<evidence type="ECO:0000256" key="3">
    <source>
        <dbReference type="ARBA" id="ARBA00022741"/>
    </source>
</evidence>
<sequence length="428" mass="47788">MEASGIVFIHGGGAGSMIGESMWKQLIREHGISVEGIKDDSIMFDCPGVAFQEIDKGLYRPRSLFIDPDAQDVTRIRKGMLKKLWSPDTNFVTSNKDTGNLYTEGYYTTYYSVNEGITEKIRRLVEPIDQLEGFLISRSVSGGTGSGLMKRVMTDLMRDFTKRPIAEVCLFPSTRYSDMPIEPYNAMFGIDTTDNSNCYSMLLSNEGVGEYIANAFSKPYCTMSEINSVIARLMCNVTCQARMSGERVLEKLIKTAAYSCRAFNIAMPSYSVLCHEDNNKLIECKLDLTRQIFQDYTQLLGYPLSKSVGNYLNYQGNTSELEAHGILTSSGSFDISKLSTNTSINAIEKWVPTRVFEDSSAPYCELAHVSVNVGVCQALKDLAKKYDKLMSTRAYIHWIVGCGISSECVGVEREEVQSFIQDISEVLE</sequence>
<dbReference type="InterPro" id="IPR000217">
    <property type="entry name" value="Tubulin"/>
</dbReference>
<dbReference type="InterPro" id="IPR036525">
    <property type="entry name" value="Tubulin/FtsZ_GTPase_sf"/>
</dbReference>
<dbReference type="Proteomes" id="UP001165289">
    <property type="component" value="Unassembled WGS sequence"/>
</dbReference>
<dbReference type="AlphaFoldDB" id="A0AAV7JRX6"/>